<dbReference type="RefSeq" id="WP_135971769.1">
    <property type="nucleotide sequence ID" value="NZ_CP039291.1"/>
</dbReference>
<accession>A0A4P7SIM7</accession>
<evidence type="ECO:0000313" key="2">
    <source>
        <dbReference type="Proteomes" id="UP000296469"/>
    </source>
</evidence>
<reference evidence="1 2" key="1">
    <citation type="submission" date="2019-04" db="EMBL/GenBank/DDBJ databases">
        <title>Isolation and identification of Cellulomonas shaoxiangyii sp. Nov. isolated from feces of the Tibetan antelopes (Pantholops hodgsonii) in the Qinghai-Tibet plateau of China.</title>
        <authorList>
            <person name="Tian Z."/>
        </authorList>
    </citation>
    <scope>NUCLEOTIDE SEQUENCE [LARGE SCALE GENOMIC DNA]</scope>
    <source>
        <strain evidence="1 2">Z28</strain>
    </source>
</reference>
<gene>
    <name evidence="1" type="ORF">E5225_07915</name>
</gene>
<proteinExistence type="predicted"/>
<dbReference type="KEGG" id="celz:E5225_07915"/>
<evidence type="ECO:0000313" key="1">
    <source>
        <dbReference type="EMBL" id="QCB93498.1"/>
    </source>
</evidence>
<keyword evidence="2" id="KW-1185">Reference proteome</keyword>
<dbReference type="Proteomes" id="UP000296469">
    <property type="component" value="Chromosome"/>
</dbReference>
<sequence>MALQAMGVQGWEARPVQSKASVSLATGALTAAQVLDLATQAAAAVEDAQGWVRPLDREANRLRMVVRDLTREDNEPVLHFDVEVDRAVGRVTARTVIQSFVLKQSAMSGLVPMTKRKIAGFTAYRAFMQRYAAMVSAADAGAHVSYSGD</sequence>
<dbReference type="EMBL" id="CP039291">
    <property type="protein sequence ID" value="QCB93498.1"/>
    <property type="molecule type" value="Genomic_DNA"/>
</dbReference>
<dbReference type="OrthoDB" id="4824754at2"/>
<protein>
    <submittedName>
        <fullName evidence="1">Uncharacterized protein</fullName>
    </submittedName>
</protein>
<dbReference type="AlphaFoldDB" id="A0A4P7SIM7"/>
<organism evidence="1 2">
    <name type="scientific">Cellulomonas shaoxiangyii</name>
    <dbReference type="NCBI Taxonomy" id="2566013"/>
    <lineage>
        <taxon>Bacteria</taxon>
        <taxon>Bacillati</taxon>
        <taxon>Actinomycetota</taxon>
        <taxon>Actinomycetes</taxon>
        <taxon>Micrococcales</taxon>
        <taxon>Cellulomonadaceae</taxon>
        <taxon>Cellulomonas</taxon>
    </lineage>
</organism>
<name>A0A4P7SIM7_9CELL</name>